<dbReference type="eggNOG" id="ENOG502SBJA">
    <property type="taxonomic scope" value="Eukaryota"/>
</dbReference>
<dbReference type="Proteomes" id="UP000026915">
    <property type="component" value="Chromosome 6"/>
</dbReference>
<dbReference type="Gramene" id="EOY27000">
    <property type="protein sequence ID" value="EOY27000"/>
    <property type="gene ID" value="TCM_028956"/>
</dbReference>
<dbReference type="InParanoid" id="A0A061GAS8"/>
<dbReference type="HOGENOM" id="CLU_1268862_0_0_1"/>
<keyword evidence="2" id="KW-1185">Reference proteome</keyword>
<name>A0A061GAS8_THECC</name>
<gene>
    <name evidence="1" type="ORF">TCM_028956</name>
</gene>
<evidence type="ECO:0000313" key="1">
    <source>
        <dbReference type="EMBL" id="EOY27000.1"/>
    </source>
</evidence>
<dbReference type="AlphaFoldDB" id="A0A061GAS8"/>
<reference evidence="1 2" key="1">
    <citation type="journal article" date="2013" name="Genome Biol.">
        <title>The genome sequence of the most widely cultivated cacao type and its use to identify candidate genes regulating pod color.</title>
        <authorList>
            <person name="Motamayor J.C."/>
            <person name="Mockaitis K."/>
            <person name="Schmutz J."/>
            <person name="Haiminen N."/>
            <person name="Iii D.L."/>
            <person name="Cornejo O."/>
            <person name="Findley S.D."/>
            <person name="Zheng P."/>
            <person name="Utro F."/>
            <person name="Royaert S."/>
            <person name="Saski C."/>
            <person name="Jenkins J."/>
            <person name="Podicheti R."/>
            <person name="Zhao M."/>
            <person name="Scheffler B.E."/>
            <person name="Stack J.C."/>
            <person name="Feltus F.A."/>
            <person name="Mustiga G.M."/>
            <person name="Amores F."/>
            <person name="Phillips W."/>
            <person name="Marelli J.P."/>
            <person name="May G.D."/>
            <person name="Shapiro H."/>
            <person name="Ma J."/>
            <person name="Bustamante C.D."/>
            <person name="Schnell R.J."/>
            <person name="Main D."/>
            <person name="Gilbert D."/>
            <person name="Parida L."/>
            <person name="Kuhn D.N."/>
        </authorList>
    </citation>
    <scope>NUCLEOTIDE SEQUENCE [LARGE SCALE GENOMIC DNA]</scope>
    <source>
        <strain evidence="2">cv. Matina 1-6</strain>
    </source>
</reference>
<proteinExistence type="predicted"/>
<accession>A0A061GAS8</accession>
<organism evidence="1 2">
    <name type="scientific">Theobroma cacao</name>
    <name type="common">Cacao</name>
    <name type="synonym">Cocoa</name>
    <dbReference type="NCBI Taxonomy" id="3641"/>
    <lineage>
        <taxon>Eukaryota</taxon>
        <taxon>Viridiplantae</taxon>
        <taxon>Streptophyta</taxon>
        <taxon>Embryophyta</taxon>
        <taxon>Tracheophyta</taxon>
        <taxon>Spermatophyta</taxon>
        <taxon>Magnoliopsida</taxon>
        <taxon>eudicotyledons</taxon>
        <taxon>Gunneridae</taxon>
        <taxon>Pentapetalae</taxon>
        <taxon>rosids</taxon>
        <taxon>malvids</taxon>
        <taxon>Malvales</taxon>
        <taxon>Malvaceae</taxon>
        <taxon>Byttnerioideae</taxon>
        <taxon>Theobroma</taxon>
    </lineage>
</organism>
<dbReference type="EMBL" id="CM001884">
    <property type="protein sequence ID" value="EOY27000.1"/>
    <property type="molecule type" value="Genomic_DNA"/>
</dbReference>
<sequence>MVAIKAYIVLCERIDEIETVQWKLSEMINTLSDETKDALSTLQGDRGKKAKMLKPKRYEWVRDAKELENFLFDIEQYFRALQTELNEDKVAMAAMYLERDAKIWSEALDEDGVTVTKVQDVTSAMLANPQVREVNRDCLLRTHHNPEQLSHGALNLKLQYLVFTAMNLIGAFDNFITPRKAKRYGLKVEKNFRQMEAINSPTLAIMGNSKDVKVKIGS</sequence>
<evidence type="ECO:0000313" key="2">
    <source>
        <dbReference type="Proteomes" id="UP000026915"/>
    </source>
</evidence>
<protein>
    <submittedName>
        <fullName evidence="1">Uncharacterized protein</fullName>
    </submittedName>
</protein>